<evidence type="ECO:0008006" key="3">
    <source>
        <dbReference type="Google" id="ProtNLM"/>
    </source>
</evidence>
<accession>A0A9Q3CKG9</accession>
<dbReference type="PANTHER" id="PTHR33064:SF37">
    <property type="entry name" value="RIBONUCLEASE H"/>
    <property type="match status" value="1"/>
</dbReference>
<dbReference type="Proteomes" id="UP000765509">
    <property type="component" value="Unassembled WGS sequence"/>
</dbReference>
<comment type="caution">
    <text evidence="1">The sequence shown here is derived from an EMBL/GenBank/DDBJ whole genome shotgun (WGS) entry which is preliminary data.</text>
</comment>
<organism evidence="1 2">
    <name type="scientific">Austropuccinia psidii MF-1</name>
    <dbReference type="NCBI Taxonomy" id="1389203"/>
    <lineage>
        <taxon>Eukaryota</taxon>
        <taxon>Fungi</taxon>
        <taxon>Dikarya</taxon>
        <taxon>Basidiomycota</taxon>
        <taxon>Pucciniomycotina</taxon>
        <taxon>Pucciniomycetes</taxon>
        <taxon>Pucciniales</taxon>
        <taxon>Sphaerophragmiaceae</taxon>
        <taxon>Austropuccinia</taxon>
    </lineage>
</organism>
<proteinExistence type="predicted"/>
<sequence length="145" mass="16778">MVVYINNIIICSETWEDHVQYIDRVLSRCTPINLKISLERCNFSQQELLALGHKALGLRLAIDKNKVAEVLLKPVPKNIKEMQSFLGLSSSYRNHIRNVSHITSSLYKLCSKDVVFKITNKRRDAYERIKHELKNTPVLILPDCE</sequence>
<protein>
    <recommendedName>
        <fullName evidence="3">Reverse transcriptase domain-containing protein</fullName>
    </recommendedName>
</protein>
<evidence type="ECO:0000313" key="1">
    <source>
        <dbReference type="EMBL" id="MBW0484670.1"/>
    </source>
</evidence>
<keyword evidence="2" id="KW-1185">Reference proteome</keyword>
<dbReference type="EMBL" id="AVOT02007797">
    <property type="protein sequence ID" value="MBW0484670.1"/>
    <property type="molecule type" value="Genomic_DNA"/>
</dbReference>
<dbReference type="SUPFAM" id="SSF56672">
    <property type="entry name" value="DNA/RNA polymerases"/>
    <property type="match status" value="1"/>
</dbReference>
<dbReference type="AlphaFoldDB" id="A0A9Q3CKG9"/>
<dbReference type="Gene3D" id="3.30.70.270">
    <property type="match status" value="2"/>
</dbReference>
<reference evidence="1" key="1">
    <citation type="submission" date="2021-03" db="EMBL/GenBank/DDBJ databases">
        <title>Draft genome sequence of rust myrtle Austropuccinia psidii MF-1, a brazilian biotype.</title>
        <authorList>
            <person name="Quecine M.C."/>
            <person name="Pachon D.M.R."/>
            <person name="Bonatelli M.L."/>
            <person name="Correr F.H."/>
            <person name="Franceschini L.M."/>
            <person name="Leite T.F."/>
            <person name="Margarido G.R.A."/>
            <person name="Almeida C.A."/>
            <person name="Ferrarezi J.A."/>
            <person name="Labate C.A."/>
        </authorList>
    </citation>
    <scope>NUCLEOTIDE SEQUENCE</scope>
    <source>
        <strain evidence="1">MF-1</strain>
    </source>
</reference>
<name>A0A9Q3CKG9_9BASI</name>
<dbReference type="PANTHER" id="PTHR33064">
    <property type="entry name" value="POL PROTEIN"/>
    <property type="match status" value="1"/>
</dbReference>
<gene>
    <name evidence="1" type="ORF">O181_024385</name>
</gene>
<evidence type="ECO:0000313" key="2">
    <source>
        <dbReference type="Proteomes" id="UP000765509"/>
    </source>
</evidence>
<dbReference type="InterPro" id="IPR051320">
    <property type="entry name" value="Viral_Replic_Matur_Polypro"/>
</dbReference>
<dbReference type="InterPro" id="IPR043128">
    <property type="entry name" value="Rev_trsase/Diguanyl_cyclase"/>
</dbReference>
<dbReference type="InterPro" id="IPR043502">
    <property type="entry name" value="DNA/RNA_pol_sf"/>
</dbReference>